<comment type="caution">
    <text evidence="11">The sequence shown here is derived from an EMBL/GenBank/DDBJ whole genome shotgun (WGS) entry which is preliminary data.</text>
</comment>
<dbReference type="Gene3D" id="3.40.225.10">
    <property type="entry name" value="Class II aldolase/adducin N-terminal domain"/>
    <property type="match status" value="1"/>
</dbReference>
<evidence type="ECO:0000256" key="5">
    <source>
        <dbReference type="ARBA" id="ARBA00022723"/>
    </source>
</evidence>
<organism evidence="11 12">
    <name type="scientific">Faecousia intestinalis</name>
    <dbReference type="NCBI Taxonomy" id="3133167"/>
    <lineage>
        <taxon>Bacteria</taxon>
        <taxon>Bacillati</taxon>
        <taxon>Bacillota</taxon>
        <taxon>Clostridia</taxon>
        <taxon>Eubacteriales</taxon>
        <taxon>Oscillospiraceae</taxon>
        <taxon>Faecousia</taxon>
    </lineage>
</organism>
<reference evidence="11 12" key="1">
    <citation type="submission" date="2024-03" db="EMBL/GenBank/DDBJ databases">
        <title>Human intestinal bacterial collection.</title>
        <authorList>
            <person name="Pauvert C."/>
            <person name="Hitch T.C.A."/>
            <person name="Clavel T."/>
        </authorList>
    </citation>
    <scope>NUCLEOTIDE SEQUENCE [LARGE SCALE GENOMIC DNA]</scope>
    <source>
        <strain evidence="11 12">CLA-AA-H192</strain>
    </source>
</reference>
<dbReference type="InterPro" id="IPR036409">
    <property type="entry name" value="Aldolase_II/adducin_N_sf"/>
</dbReference>
<evidence type="ECO:0000313" key="12">
    <source>
        <dbReference type="Proteomes" id="UP001491552"/>
    </source>
</evidence>
<evidence type="ECO:0000313" key="11">
    <source>
        <dbReference type="EMBL" id="MEQ2512207.1"/>
    </source>
</evidence>
<evidence type="ECO:0000256" key="9">
    <source>
        <dbReference type="NCBIfam" id="TIGR00760"/>
    </source>
</evidence>
<evidence type="ECO:0000256" key="8">
    <source>
        <dbReference type="ARBA" id="ARBA00023277"/>
    </source>
</evidence>
<keyword evidence="8" id="KW-0119">Carbohydrate metabolism</keyword>
<keyword evidence="5" id="KW-0479">Metal-binding</keyword>
<dbReference type="EC" id="5.1.3.4" evidence="4 9"/>
<evidence type="ECO:0000256" key="3">
    <source>
        <dbReference type="ARBA" id="ARBA00010037"/>
    </source>
</evidence>
<dbReference type="NCBIfam" id="TIGR00760">
    <property type="entry name" value="araD"/>
    <property type="match status" value="1"/>
</dbReference>
<evidence type="ECO:0000259" key="10">
    <source>
        <dbReference type="SMART" id="SM01007"/>
    </source>
</evidence>
<accession>A0ABV1GA23</accession>
<protein>
    <recommendedName>
        <fullName evidence="4 9">L-ribulose-5-phosphate 4-epimerase</fullName>
        <ecNumber evidence="4 9">5.1.3.4</ecNumber>
    </recommendedName>
</protein>
<dbReference type="RefSeq" id="WP_349136892.1">
    <property type="nucleotide sequence ID" value="NZ_JBBMFF010000265.1"/>
</dbReference>
<dbReference type="NCBIfam" id="NF006047">
    <property type="entry name" value="PRK08193.1"/>
    <property type="match status" value="1"/>
</dbReference>
<dbReference type="PANTHER" id="PTHR22789:SF8">
    <property type="entry name" value="L-RIBULOSE-5-PHOSPHATE 4-EPIMERASE SGBE"/>
    <property type="match status" value="1"/>
</dbReference>
<feature type="domain" description="Class II aldolase/adducin N-terminal" evidence="10">
    <location>
        <begin position="7"/>
        <end position="195"/>
    </location>
</feature>
<evidence type="ECO:0000256" key="2">
    <source>
        <dbReference type="ARBA" id="ARBA00001947"/>
    </source>
</evidence>
<dbReference type="SUPFAM" id="SSF53639">
    <property type="entry name" value="AraD/HMP-PK domain-like"/>
    <property type="match status" value="1"/>
</dbReference>
<dbReference type="InterPro" id="IPR001303">
    <property type="entry name" value="Aldolase_II/adducin_N"/>
</dbReference>
<dbReference type="NCBIfam" id="NF009003">
    <property type="entry name" value="PRK12348.1"/>
    <property type="match status" value="1"/>
</dbReference>
<dbReference type="NCBIfam" id="NF009002">
    <property type="entry name" value="PRK12347.1"/>
    <property type="match status" value="1"/>
</dbReference>
<comment type="cofactor">
    <cofactor evidence="2">
        <name>Zn(2+)</name>
        <dbReference type="ChEBI" id="CHEBI:29105"/>
    </cofactor>
</comment>
<dbReference type="InterPro" id="IPR004661">
    <property type="entry name" value="AraD"/>
</dbReference>
<evidence type="ECO:0000256" key="6">
    <source>
        <dbReference type="ARBA" id="ARBA00022833"/>
    </source>
</evidence>
<keyword evidence="7 11" id="KW-0413">Isomerase</keyword>
<name>A0ABV1GA23_9FIRM</name>
<dbReference type="EMBL" id="JBBMFF010000265">
    <property type="protein sequence ID" value="MEQ2512207.1"/>
    <property type="molecule type" value="Genomic_DNA"/>
</dbReference>
<dbReference type="GO" id="GO:0008742">
    <property type="term" value="F:L-ribulose-phosphate 4-epimerase activity"/>
    <property type="evidence" value="ECO:0007669"/>
    <property type="project" value="UniProtKB-EC"/>
</dbReference>
<dbReference type="Proteomes" id="UP001491552">
    <property type="component" value="Unassembled WGS sequence"/>
</dbReference>
<comment type="similarity">
    <text evidence="3">Belongs to the aldolase class II family. AraD/FucA subfamily.</text>
</comment>
<dbReference type="CDD" id="cd00398">
    <property type="entry name" value="Aldolase_II"/>
    <property type="match status" value="1"/>
</dbReference>
<sequence>MLEELKRQVLEANLLLPKHGLITFTWGNVSGIDRASGLVVIKPSGVSYDGMTVGDMVVVDLDGKVVEGKWKPSSDTPTHVELYRAFPGIGGIVHTHSRWATSFAQAGVGIIPMGTTQGDYFYGEIPCTRLMTPEEIAGEYEKETGKVIIETFAGKDPEAIPAVLVNSHGPFAWGTDAENAVHNAVVLEEVAFMNFHALQLSPNRGAMQQELLDKHYLRKHGKNAYYGQG</sequence>
<proteinExistence type="inferred from homology"/>
<gene>
    <name evidence="11" type="primary">araD</name>
    <name evidence="11" type="ORF">WMO66_13305</name>
</gene>
<dbReference type="PANTHER" id="PTHR22789">
    <property type="entry name" value="FUCULOSE PHOSPHATE ALDOLASE"/>
    <property type="match status" value="1"/>
</dbReference>
<dbReference type="SMART" id="SM01007">
    <property type="entry name" value="Aldolase_II"/>
    <property type="match status" value="1"/>
</dbReference>
<dbReference type="Pfam" id="PF00596">
    <property type="entry name" value="Aldolase_II"/>
    <property type="match status" value="1"/>
</dbReference>
<dbReference type="InterPro" id="IPR050197">
    <property type="entry name" value="Aldolase_class_II_sugar_metab"/>
</dbReference>
<keyword evidence="12" id="KW-1185">Reference proteome</keyword>
<evidence type="ECO:0000256" key="4">
    <source>
        <dbReference type="ARBA" id="ARBA00013186"/>
    </source>
</evidence>
<evidence type="ECO:0000256" key="1">
    <source>
        <dbReference type="ARBA" id="ARBA00001726"/>
    </source>
</evidence>
<evidence type="ECO:0000256" key="7">
    <source>
        <dbReference type="ARBA" id="ARBA00023235"/>
    </source>
</evidence>
<keyword evidence="6" id="KW-0862">Zinc</keyword>
<comment type="catalytic activity">
    <reaction evidence="1">
        <text>L-ribulose 5-phosphate = D-xylulose 5-phosphate</text>
        <dbReference type="Rhea" id="RHEA:22368"/>
        <dbReference type="ChEBI" id="CHEBI:57737"/>
        <dbReference type="ChEBI" id="CHEBI:58226"/>
        <dbReference type="EC" id="5.1.3.4"/>
    </reaction>
</comment>